<dbReference type="AlphaFoldDB" id="A0A8J4VJ74"/>
<dbReference type="PANTHER" id="PTHR33284:SF1">
    <property type="entry name" value="RIBOSOMAL PROTEIN L25_GLN-TRNA SYNTHETASE, ANTI-CODON-BINDING DOMAIN-CONTAINING PROTEIN"/>
    <property type="match status" value="1"/>
</dbReference>
<protein>
    <submittedName>
        <fullName evidence="1">Uncharacterized protein</fullName>
    </submittedName>
</protein>
<dbReference type="OrthoDB" id="193674at2759"/>
<dbReference type="GO" id="GO:0008097">
    <property type="term" value="F:5S rRNA binding"/>
    <property type="evidence" value="ECO:0007669"/>
    <property type="project" value="TreeGrafter"/>
</dbReference>
<sequence length="123" mass="13949">SLISVQTTQIRKLVNHLGRSFFLSRVFDLGLRSPAFDNSDNILEKARVLPRLIHLHAVTDAPLNVTFIRAPSNALLKVDIPIVYRGEDISPGLRKGPELELCSTLRRRRNQLGIQQQEGREKQ</sequence>
<reference evidence="1" key="1">
    <citation type="submission" date="2020-03" db="EMBL/GenBank/DDBJ databases">
        <title>Castanea mollissima Vanexum genome sequencing.</title>
        <authorList>
            <person name="Staton M."/>
        </authorList>
    </citation>
    <scope>NUCLEOTIDE SEQUENCE</scope>
    <source>
        <tissue evidence="1">Leaf</tissue>
    </source>
</reference>
<proteinExistence type="predicted"/>
<evidence type="ECO:0000313" key="2">
    <source>
        <dbReference type="Proteomes" id="UP000737018"/>
    </source>
</evidence>
<comment type="caution">
    <text evidence="1">The sequence shown here is derived from an EMBL/GenBank/DDBJ whole genome shotgun (WGS) entry which is preliminary data.</text>
</comment>
<name>A0A8J4VJ74_9ROSI</name>
<accession>A0A8J4VJ74</accession>
<dbReference type="EMBL" id="JRKL02004996">
    <property type="protein sequence ID" value="KAF3951329.1"/>
    <property type="molecule type" value="Genomic_DNA"/>
</dbReference>
<keyword evidence="2" id="KW-1185">Reference proteome</keyword>
<evidence type="ECO:0000313" key="1">
    <source>
        <dbReference type="EMBL" id="KAF3951329.1"/>
    </source>
</evidence>
<gene>
    <name evidence="1" type="ORF">CMV_023006</name>
</gene>
<dbReference type="Proteomes" id="UP000737018">
    <property type="component" value="Unassembled WGS sequence"/>
</dbReference>
<dbReference type="GO" id="GO:0022625">
    <property type="term" value="C:cytosolic large ribosomal subunit"/>
    <property type="evidence" value="ECO:0007669"/>
    <property type="project" value="TreeGrafter"/>
</dbReference>
<feature type="non-terminal residue" evidence="1">
    <location>
        <position position="1"/>
    </location>
</feature>
<dbReference type="GO" id="GO:0003735">
    <property type="term" value="F:structural constituent of ribosome"/>
    <property type="evidence" value="ECO:0007669"/>
    <property type="project" value="InterPro"/>
</dbReference>
<dbReference type="GO" id="GO:0006412">
    <property type="term" value="P:translation"/>
    <property type="evidence" value="ECO:0007669"/>
    <property type="project" value="InterPro"/>
</dbReference>
<dbReference type="SUPFAM" id="SSF50715">
    <property type="entry name" value="Ribosomal protein L25-like"/>
    <property type="match status" value="1"/>
</dbReference>
<dbReference type="PANTHER" id="PTHR33284">
    <property type="entry name" value="RIBOSOMAL PROTEIN L25/GLN-TRNA SYNTHETASE, ANTI-CODON-BINDING DOMAIN-CONTAINING PROTEIN"/>
    <property type="match status" value="1"/>
</dbReference>
<organism evidence="1 2">
    <name type="scientific">Castanea mollissima</name>
    <name type="common">Chinese chestnut</name>
    <dbReference type="NCBI Taxonomy" id="60419"/>
    <lineage>
        <taxon>Eukaryota</taxon>
        <taxon>Viridiplantae</taxon>
        <taxon>Streptophyta</taxon>
        <taxon>Embryophyta</taxon>
        <taxon>Tracheophyta</taxon>
        <taxon>Spermatophyta</taxon>
        <taxon>Magnoliopsida</taxon>
        <taxon>eudicotyledons</taxon>
        <taxon>Gunneridae</taxon>
        <taxon>Pentapetalae</taxon>
        <taxon>rosids</taxon>
        <taxon>fabids</taxon>
        <taxon>Fagales</taxon>
        <taxon>Fagaceae</taxon>
        <taxon>Castanea</taxon>
    </lineage>
</organism>
<dbReference type="InterPro" id="IPR020930">
    <property type="entry name" value="Ribosomal_uL5_bac-type"/>
</dbReference>
<dbReference type="InterPro" id="IPR011035">
    <property type="entry name" value="Ribosomal_bL25/Gln-tRNA_synth"/>
</dbReference>